<keyword evidence="1" id="KW-0812">Transmembrane</keyword>
<keyword evidence="1" id="KW-1133">Transmembrane helix</keyword>
<dbReference type="Proteomes" id="UP000698173">
    <property type="component" value="Unassembled WGS sequence"/>
</dbReference>
<dbReference type="EMBL" id="DYWT01000155">
    <property type="protein sequence ID" value="HJF31980.1"/>
    <property type="molecule type" value="Genomic_DNA"/>
</dbReference>
<evidence type="ECO:0000256" key="1">
    <source>
        <dbReference type="SAM" id="Phobius"/>
    </source>
</evidence>
<feature type="non-terminal residue" evidence="2">
    <location>
        <position position="277"/>
    </location>
</feature>
<reference evidence="2" key="2">
    <citation type="submission" date="2021-09" db="EMBL/GenBank/DDBJ databases">
        <authorList>
            <person name="Gilroy R."/>
        </authorList>
    </citation>
    <scope>NUCLEOTIDE SEQUENCE</scope>
    <source>
        <strain evidence="2">CHK171-7178</strain>
    </source>
</reference>
<evidence type="ECO:0000313" key="3">
    <source>
        <dbReference type="Proteomes" id="UP000698173"/>
    </source>
</evidence>
<sequence>MEVRKTTKNRESRSFFQWINFFIPYAYTAGIALIVTWMVGASLLIGIATIKEDPKAFILQEKNIESPTDSATDTVGIDTSVSESPKEETAFTIIVKPFVESDFNKIIFRGLFLLFIWMFLFLIIPVAFKRLKRFKFLNLEFEVDDIEQAAIETIEISGTKAQLMAYLTGDDASGRTLGFLNDSAIDYKEVLEYFLSEIQVGYKKNPLNATFSYEVYSQSAPEELKDLIEESKETGESVVSNKINEGNLFKKNYLVFYFCYNNDEYVTVINSYTYPFD</sequence>
<feature type="transmembrane region" description="Helical" evidence="1">
    <location>
        <begin position="106"/>
        <end position="128"/>
    </location>
</feature>
<comment type="caution">
    <text evidence="2">The sequence shown here is derived from an EMBL/GenBank/DDBJ whole genome shotgun (WGS) entry which is preliminary data.</text>
</comment>
<protein>
    <submittedName>
        <fullName evidence="2">Uncharacterized protein</fullName>
    </submittedName>
</protein>
<accession>A0A921FYF5</accession>
<proteinExistence type="predicted"/>
<dbReference type="AlphaFoldDB" id="A0A921FYF5"/>
<keyword evidence="1" id="KW-0472">Membrane</keyword>
<organism evidence="2 3">
    <name type="scientific">Sporosarcina psychrophila</name>
    <name type="common">Bacillus psychrophilus</name>
    <dbReference type="NCBI Taxonomy" id="1476"/>
    <lineage>
        <taxon>Bacteria</taxon>
        <taxon>Bacillati</taxon>
        <taxon>Bacillota</taxon>
        <taxon>Bacilli</taxon>
        <taxon>Bacillales</taxon>
        <taxon>Caryophanaceae</taxon>
        <taxon>Sporosarcina</taxon>
    </lineage>
</organism>
<evidence type="ECO:0000313" key="2">
    <source>
        <dbReference type="EMBL" id="HJF31980.1"/>
    </source>
</evidence>
<gene>
    <name evidence="2" type="ORF">K8V56_09415</name>
</gene>
<reference evidence="2" key="1">
    <citation type="journal article" date="2021" name="PeerJ">
        <title>Extensive microbial diversity within the chicken gut microbiome revealed by metagenomics and culture.</title>
        <authorList>
            <person name="Gilroy R."/>
            <person name="Ravi A."/>
            <person name="Getino M."/>
            <person name="Pursley I."/>
            <person name="Horton D.L."/>
            <person name="Alikhan N.F."/>
            <person name="Baker D."/>
            <person name="Gharbi K."/>
            <person name="Hall N."/>
            <person name="Watson M."/>
            <person name="Adriaenssens E.M."/>
            <person name="Foster-Nyarko E."/>
            <person name="Jarju S."/>
            <person name="Secka A."/>
            <person name="Antonio M."/>
            <person name="Oren A."/>
            <person name="Chaudhuri R.R."/>
            <person name="La Ragione R."/>
            <person name="Hildebrand F."/>
            <person name="Pallen M.J."/>
        </authorList>
    </citation>
    <scope>NUCLEOTIDE SEQUENCE</scope>
    <source>
        <strain evidence="2">CHK171-7178</strain>
    </source>
</reference>
<name>A0A921FYF5_SPOPS</name>
<feature type="transmembrane region" description="Helical" evidence="1">
    <location>
        <begin position="21"/>
        <end position="50"/>
    </location>
</feature>